<sequence>MPQSPRTVTVVTLLVVTATLLPVVGVATVGHGDTAELNSPTDTLPRNDTTVRLHRVPNGTSPTSLPDHVGLDEPSDPVFFPGDRLVVTVQSQALARNVSNASGASLTERFAATQTNGSRLWVTQTNPTPQQEPKVVDLSDAANLTVVAGDRPATYHVVVDTWAVETVYGDPADAELHAAELRPEEEFYAGFDEFPDGEPPMNRTISVGTADIDVPGGYRSEVYRLQPEANATVSGDAVLPPSTPVTVELVNATTGRVVASDRATVERTDGGDSTEFRFTAGLNLTGEYGDGYELHVRSNGTGIGDAVPAAVHPREASLSFRNDTARWGTTVENATLTWGGFVVLREVGDPAVFLGASSYVYPGTEPEQVGVQFDDAIDEPTTVVAVAYRDVDRDGEFDQADEPYLHNGEPVTAMAVVEPPEETATPTATPTSSATPTPRDVGTTATTDTATTPTLGMSDPDDTDDDGSIPGFGVSGTLAALLALGALGVRRR</sequence>
<keyword evidence="6" id="KW-1185">Reference proteome</keyword>
<evidence type="ECO:0000256" key="3">
    <source>
        <dbReference type="SAM" id="Phobius"/>
    </source>
</evidence>
<comment type="caution">
    <text evidence="5">The sequence shown here is derived from an EMBL/GenBank/DDBJ whole genome shotgun (WGS) entry which is preliminary data.</text>
</comment>
<feature type="domain" description="DUF7282" evidence="4">
    <location>
        <begin position="316"/>
        <end position="417"/>
    </location>
</feature>
<feature type="compositionally biased region" description="Low complexity" evidence="2">
    <location>
        <begin position="422"/>
        <end position="454"/>
    </location>
</feature>
<feature type="region of interest" description="Disordered" evidence="2">
    <location>
        <begin position="420"/>
        <end position="470"/>
    </location>
</feature>
<organism evidence="5 6">
    <name type="scientific">Haloarchaeobius litoreus</name>
    <dbReference type="NCBI Taxonomy" id="755306"/>
    <lineage>
        <taxon>Archaea</taxon>
        <taxon>Methanobacteriati</taxon>
        <taxon>Methanobacteriota</taxon>
        <taxon>Stenosarchaea group</taxon>
        <taxon>Halobacteria</taxon>
        <taxon>Halobacteriales</taxon>
        <taxon>Halorubellaceae</taxon>
        <taxon>Haloarchaeobius</taxon>
    </lineage>
</organism>
<dbReference type="AlphaFoldDB" id="A0ABD6DMR0"/>
<evidence type="ECO:0000313" key="6">
    <source>
        <dbReference type="Proteomes" id="UP001597034"/>
    </source>
</evidence>
<keyword evidence="1" id="KW-0732">Signal</keyword>
<feature type="transmembrane region" description="Helical" evidence="3">
    <location>
        <begin position="469"/>
        <end position="489"/>
    </location>
</feature>
<dbReference type="GO" id="GO:0030115">
    <property type="term" value="C:S-layer"/>
    <property type="evidence" value="ECO:0007669"/>
    <property type="project" value="UniProtKB-SubCell"/>
</dbReference>
<dbReference type="GO" id="GO:0005886">
    <property type="term" value="C:plasma membrane"/>
    <property type="evidence" value="ECO:0007669"/>
    <property type="project" value="UniProtKB-SubCell"/>
</dbReference>
<keyword evidence="3" id="KW-1133">Transmembrane helix</keyword>
<dbReference type="EMBL" id="JBHUDO010000003">
    <property type="protein sequence ID" value="MFD1646559.1"/>
    <property type="molecule type" value="Genomic_DNA"/>
</dbReference>
<protein>
    <submittedName>
        <fullName evidence="5">PGF-CTERM sorting domain-containing protein</fullName>
    </submittedName>
</protein>
<gene>
    <name evidence="5" type="ORF">ACFSBL_12790</name>
</gene>
<evidence type="ECO:0000256" key="1">
    <source>
        <dbReference type="ARBA" id="ARBA00022729"/>
    </source>
</evidence>
<accession>A0ABD6DMR0</accession>
<dbReference type="Proteomes" id="UP001597034">
    <property type="component" value="Unassembled WGS sequence"/>
</dbReference>
<keyword evidence="3" id="KW-0472">Membrane</keyword>
<dbReference type="Pfam" id="PF23951">
    <property type="entry name" value="DUF7282"/>
    <property type="match status" value="1"/>
</dbReference>
<dbReference type="InterPro" id="IPR026371">
    <property type="entry name" value="PGF_CTERM"/>
</dbReference>
<dbReference type="InterPro" id="IPR055706">
    <property type="entry name" value="Slg1/2_DUF7282"/>
</dbReference>
<evidence type="ECO:0000313" key="5">
    <source>
        <dbReference type="EMBL" id="MFD1646559.1"/>
    </source>
</evidence>
<name>A0ABD6DMR0_9EURY</name>
<evidence type="ECO:0000256" key="2">
    <source>
        <dbReference type="SAM" id="MobiDB-lite"/>
    </source>
</evidence>
<evidence type="ECO:0000259" key="4">
    <source>
        <dbReference type="Pfam" id="PF23951"/>
    </source>
</evidence>
<dbReference type="NCBIfam" id="TIGR04126">
    <property type="entry name" value="PGF_CTERM"/>
    <property type="match status" value="1"/>
</dbReference>
<keyword evidence="3" id="KW-0812">Transmembrane</keyword>
<reference evidence="5 6" key="1">
    <citation type="journal article" date="2019" name="Int. J. Syst. Evol. Microbiol.">
        <title>The Global Catalogue of Microorganisms (GCM) 10K type strain sequencing project: providing services to taxonomists for standard genome sequencing and annotation.</title>
        <authorList>
            <consortium name="The Broad Institute Genomics Platform"/>
            <consortium name="The Broad Institute Genome Sequencing Center for Infectious Disease"/>
            <person name="Wu L."/>
            <person name="Ma J."/>
        </authorList>
    </citation>
    <scope>NUCLEOTIDE SEQUENCE [LARGE SCALE GENOMIC DNA]</scope>
    <source>
        <strain evidence="5 6">CGMCC 1.10390</strain>
    </source>
</reference>
<dbReference type="RefSeq" id="WP_256401355.1">
    <property type="nucleotide sequence ID" value="NZ_JANHJR010000003.1"/>
</dbReference>
<proteinExistence type="predicted"/>